<protein>
    <submittedName>
        <fullName evidence="1">Uncharacterized protein</fullName>
    </submittedName>
</protein>
<organism evidence="1 2">
    <name type="scientific">Portunus trituberculatus</name>
    <name type="common">Swimming crab</name>
    <name type="synonym">Neptunus trituberculatus</name>
    <dbReference type="NCBI Taxonomy" id="210409"/>
    <lineage>
        <taxon>Eukaryota</taxon>
        <taxon>Metazoa</taxon>
        <taxon>Ecdysozoa</taxon>
        <taxon>Arthropoda</taxon>
        <taxon>Crustacea</taxon>
        <taxon>Multicrustacea</taxon>
        <taxon>Malacostraca</taxon>
        <taxon>Eumalacostraca</taxon>
        <taxon>Eucarida</taxon>
        <taxon>Decapoda</taxon>
        <taxon>Pleocyemata</taxon>
        <taxon>Brachyura</taxon>
        <taxon>Eubrachyura</taxon>
        <taxon>Portunoidea</taxon>
        <taxon>Portunidae</taxon>
        <taxon>Portuninae</taxon>
        <taxon>Portunus</taxon>
    </lineage>
</organism>
<dbReference type="Proteomes" id="UP000324222">
    <property type="component" value="Unassembled WGS sequence"/>
</dbReference>
<sequence>MWCEIETGQGATGFYFVSLREYNQTARVNIILRERCAFRYILATHSVSTHLITSLITLAFDSFLPPPPPKPATSSLSTGHPLGTSDLELRFPGHGQCFMEPSNYMTSMIRLTRHWSPSFSATLVKTN</sequence>
<keyword evidence="2" id="KW-1185">Reference proteome</keyword>
<gene>
    <name evidence="1" type="ORF">E2C01_060600</name>
</gene>
<dbReference type="AlphaFoldDB" id="A0A5B7H5X7"/>
<evidence type="ECO:0000313" key="2">
    <source>
        <dbReference type="Proteomes" id="UP000324222"/>
    </source>
</evidence>
<accession>A0A5B7H5X7</accession>
<evidence type="ECO:0000313" key="1">
    <source>
        <dbReference type="EMBL" id="MPC66452.1"/>
    </source>
</evidence>
<comment type="caution">
    <text evidence="1">The sequence shown here is derived from an EMBL/GenBank/DDBJ whole genome shotgun (WGS) entry which is preliminary data.</text>
</comment>
<dbReference type="EMBL" id="VSRR010024778">
    <property type="protein sequence ID" value="MPC66452.1"/>
    <property type="molecule type" value="Genomic_DNA"/>
</dbReference>
<proteinExistence type="predicted"/>
<name>A0A5B7H5X7_PORTR</name>
<reference evidence="1 2" key="1">
    <citation type="submission" date="2019-05" db="EMBL/GenBank/DDBJ databases">
        <title>Another draft genome of Portunus trituberculatus and its Hox gene families provides insights of decapod evolution.</title>
        <authorList>
            <person name="Jeong J.-H."/>
            <person name="Song I."/>
            <person name="Kim S."/>
            <person name="Choi T."/>
            <person name="Kim D."/>
            <person name="Ryu S."/>
            <person name="Kim W."/>
        </authorList>
    </citation>
    <scope>NUCLEOTIDE SEQUENCE [LARGE SCALE GENOMIC DNA]</scope>
    <source>
        <tissue evidence="1">Muscle</tissue>
    </source>
</reference>